<dbReference type="eggNOG" id="ENOG502ZT0D">
    <property type="taxonomic scope" value="Bacteria"/>
</dbReference>
<proteinExistence type="predicted"/>
<sequence length="279" mass="31289">MKRTSYIIFGMLLAGLLVMGGTIVYLSSHGRSCEDFCMRIDGEQKVVTLPECKVIEMCADNRTLSTGRVHTIICGVQFSQVPLSITPSDSSQGTFSYAAGMEKYMTMKLAGDTLRVTFAFPDEKLEERYHQETNLQIRSSGMSLSLPESIKQVSLAIYSMETTVRGFRTDSMSFKSQSVVRIEDCEFASLASQAWNLYFDSGTVSDLYLDLDNINSWKVNADSFHIDTEHLTASRRVSCFVQKGECRQVLWTPKSADASLQMEVKQAAKVEIDKDEDFD</sequence>
<name>E6SS21_BACT6</name>
<keyword evidence="2" id="KW-1185">Reference proteome</keyword>
<dbReference type="STRING" id="693979.Bache_1113"/>
<dbReference type="Proteomes" id="UP000008630">
    <property type="component" value="Chromosome"/>
</dbReference>
<dbReference type="OrthoDB" id="1036353at2"/>
<gene>
    <name evidence="1" type="ordered locus">Bache_1113</name>
</gene>
<dbReference type="EMBL" id="CP002352">
    <property type="protein sequence ID" value="ADV43123.1"/>
    <property type="molecule type" value="Genomic_DNA"/>
</dbReference>
<reference evidence="1 2" key="2">
    <citation type="journal article" date="2011" name="Stand. Genomic Sci.">
        <title>Complete genome sequence of Bacteroides helcogenes type strain (P 36-108).</title>
        <authorList>
            <person name="Pati A."/>
            <person name="Gronow S."/>
            <person name="Zeytun A."/>
            <person name="Lapidus A."/>
            <person name="Nolan M."/>
            <person name="Hammon N."/>
            <person name="Deshpande S."/>
            <person name="Cheng J.F."/>
            <person name="Tapia R."/>
            <person name="Han C."/>
            <person name="Goodwin L."/>
            <person name="Pitluck S."/>
            <person name="Liolios K."/>
            <person name="Pagani I."/>
            <person name="Ivanova N."/>
            <person name="Mavromatis K."/>
            <person name="Chen A."/>
            <person name="Palaniappan K."/>
            <person name="Land M."/>
            <person name="Hauser L."/>
            <person name="Chang Y.J."/>
            <person name="Jeffries C.D."/>
            <person name="Detter J.C."/>
            <person name="Brambilla E."/>
            <person name="Rohde M."/>
            <person name="Goker M."/>
            <person name="Woyke T."/>
            <person name="Bristow J."/>
            <person name="Eisen J.A."/>
            <person name="Markowitz V."/>
            <person name="Hugenholtz P."/>
            <person name="Kyrpides N.C."/>
            <person name="Klenk H.P."/>
            <person name="Lucas S."/>
        </authorList>
    </citation>
    <scope>NUCLEOTIDE SEQUENCE [LARGE SCALE GENOMIC DNA]</scope>
    <source>
        <strain evidence="2">ATCC 35417 / DSM 20613 / JCM 6297 / CCUG 15421 / P 36-108</strain>
    </source>
</reference>
<evidence type="ECO:0000313" key="1">
    <source>
        <dbReference type="EMBL" id="ADV43123.1"/>
    </source>
</evidence>
<dbReference type="HOGENOM" id="CLU_088853_0_0_10"/>
<organism evidence="1 2">
    <name type="scientific">Bacteroides helcogenes (strain ATCC 35417 / DSM 20613 / JCM 6297 / CCUG 15421 / P 36-108)</name>
    <dbReference type="NCBI Taxonomy" id="693979"/>
    <lineage>
        <taxon>Bacteria</taxon>
        <taxon>Pseudomonadati</taxon>
        <taxon>Bacteroidota</taxon>
        <taxon>Bacteroidia</taxon>
        <taxon>Bacteroidales</taxon>
        <taxon>Bacteroidaceae</taxon>
        <taxon>Bacteroides</taxon>
    </lineage>
</organism>
<dbReference type="KEGG" id="bhl:Bache_1113"/>
<accession>E6SS21</accession>
<protein>
    <submittedName>
        <fullName evidence="1">Uncharacterized protein</fullName>
    </submittedName>
</protein>
<dbReference type="RefSeq" id="WP_013546718.1">
    <property type="nucleotide sequence ID" value="NC_014933.1"/>
</dbReference>
<evidence type="ECO:0000313" key="2">
    <source>
        <dbReference type="Proteomes" id="UP000008630"/>
    </source>
</evidence>
<dbReference type="AlphaFoldDB" id="E6SS21"/>
<reference key="1">
    <citation type="submission" date="2010-11" db="EMBL/GenBank/DDBJ databases">
        <title>The complete genome of Bacteroides helcogenes P 36-108.</title>
        <authorList>
            <consortium name="US DOE Joint Genome Institute (JGI-PGF)"/>
            <person name="Lucas S."/>
            <person name="Copeland A."/>
            <person name="Lapidus A."/>
            <person name="Bruce D."/>
            <person name="Goodwin L."/>
            <person name="Pitluck S."/>
            <person name="Kyrpides N."/>
            <person name="Mavromatis K."/>
            <person name="Ivanova N."/>
            <person name="Zeytun A."/>
            <person name="Brettin T."/>
            <person name="Detter J.C."/>
            <person name="Tapia R."/>
            <person name="Han C."/>
            <person name="Land M."/>
            <person name="Hauser L."/>
            <person name="Markowitz V."/>
            <person name="Cheng J.-F."/>
            <person name="Hugenholtz P."/>
            <person name="Woyke T."/>
            <person name="Wu D."/>
            <person name="Gronow S."/>
            <person name="Wellnitz S."/>
            <person name="Brambilla E."/>
            <person name="Klenk H.-P."/>
            <person name="Eisen J.A."/>
        </authorList>
    </citation>
    <scope>NUCLEOTIDE SEQUENCE</scope>
    <source>
        <strain>P 36-108</strain>
    </source>
</reference>
<dbReference type="PATRIC" id="fig|693979.3.peg.1178"/>